<dbReference type="PANTHER" id="PTHR46648">
    <property type="entry name" value="HIT FAMILY PROTEIN 1"/>
    <property type="match status" value="1"/>
</dbReference>
<proteinExistence type="predicted"/>
<dbReference type="PROSITE" id="PS51084">
    <property type="entry name" value="HIT_2"/>
    <property type="match status" value="1"/>
</dbReference>
<dbReference type="EMBL" id="JACHIV010000001">
    <property type="protein sequence ID" value="MBB5071957.1"/>
    <property type="molecule type" value="Genomic_DNA"/>
</dbReference>
<dbReference type="AlphaFoldDB" id="A0A840NUX4"/>
<dbReference type="InterPro" id="IPR036265">
    <property type="entry name" value="HIT-like_sf"/>
</dbReference>
<dbReference type="Pfam" id="PF01230">
    <property type="entry name" value="HIT"/>
    <property type="match status" value="1"/>
</dbReference>
<dbReference type="InterPro" id="IPR011146">
    <property type="entry name" value="HIT-like"/>
</dbReference>
<dbReference type="Proteomes" id="UP000580474">
    <property type="component" value="Unassembled WGS sequence"/>
</dbReference>
<evidence type="ECO:0000256" key="3">
    <source>
        <dbReference type="PROSITE-ProRule" id="PRU00464"/>
    </source>
</evidence>
<dbReference type="GO" id="GO:0009117">
    <property type="term" value="P:nucleotide metabolic process"/>
    <property type="evidence" value="ECO:0007669"/>
    <property type="project" value="TreeGrafter"/>
</dbReference>
<dbReference type="SUPFAM" id="SSF54197">
    <property type="entry name" value="HIT-like"/>
    <property type="match status" value="1"/>
</dbReference>
<feature type="active site" description="Tele-AMP-histidine intermediate" evidence="1">
    <location>
        <position position="105"/>
    </location>
</feature>
<sequence length="148" mass="16280">MTENYDPENPFAKIIRGAEPAHVVHEDEEVLAFLDVFPQSPGHVLVIPKSGRPRTLLDATPGQLTAVVHVVQRLARALTDELRPAGVQVVQFNEAAAGQTVFHLHFHVIPRYGADELLPHAGVRADAEQLGALQQRLRSRLAEQRPPA</sequence>
<evidence type="ECO:0000256" key="1">
    <source>
        <dbReference type="PIRSR" id="PIRSR601310-1"/>
    </source>
</evidence>
<keyword evidence="6" id="KW-1185">Reference proteome</keyword>
<name>A0A840NUX4_9PSEU</name>
<dbReference type="GO" id="GO:0003824">
    <property type="term" value="F:catalytic activity"/>
    <property type="evidence" value="ECO:0007669"/>
    <property type="project" value="InterPro"/>
</dbReference>
<organism evidence="5 6">
    <name type="scientific">Saccharopolyspora gloriosae</name>
    <dbReference type="NCBI Taxonomy" id="455344"/>
    <lineage>
        <taxon>Bacteria</taxon>
        <taxon>Bacillati</taxon>
        <taxon>Actinomycetota</taxon>
        <taxon>Actinomycetes</taxon>
        <taxon>Pseudonocardiales</taxon>
        <taxon>Pseudonocardiaceae</taxon>
        <taxon>Saccharopolyspora</taxon>
    </lineage>
</organism>
<evidence type="ECO:0000313" key="5">
    <source>
        <dbReference type="EMBL" id="MBB5071957.1"/>
    </source>
</evidence>
<protein>
    <submittedName>
        <fullName evidence="5">Histidine triad (HIT) family protein</fullName>
    </submittedName>
</protein>
<dbReference type="Gene3D" id="3.30.428.10">
    <property type="entry name" value="HIT-like"/>
    <property type="match status" value="1"/>
</dbReference>
<dbReference type="InterPro" id="IPR001310">
    <property type="entry name" value="Histidine_triad_HIT"/>
</dbReference>
<gene>
    <name evidence="5" type="ORF">BJ969_005045</name>
</gene>
<evidence type="ECO:0000259" key="4">
    <source>
        <dbReference type="PROSITE" id="PS51084"/>
    </source>
</evidence>
<dbReference type="RefSeq" id="WP_184482902.1">
    <property type="nucleotide sequence ID" value="NZ_JACHIV010000001.1"/>
</dbReference>
<accession>A0A840NUX4</accession>
<comment type="caution">
    <text evidence="5">The sequence shown here is derived from an EMBL/GenBank/DDBJ whole genome shotgun (WGS) entry which is preliminary data.</text>
</comment>
<feature type="short sequence motif" description="Histidine triad motif" evidence="2 3">
    <location>
        <begin position="103"/>
        <end position="107"/>
    </location>
</feature>
<dbReference type="PANTHER" id="PTHR46648:SF1">
    <property type="entry name" value="ADENOSINE 5'-MONOPHOSPHORAMIDASE HNT1"/>
    <property type="match status" value="1"/>
</dbReference>
<feature type="domain" description="HIT" evidence="4">
    <location>
        <begin position="10"/>
        <end position="118"/>
    </location>
</feature>
<dbReference type="PRINTS" id="PR00332">
    <property type="entry name" value="HISTRIAD"/>
</dbReference>
<evidence type="ECO:0000313" key="6">
    <source>
        <dbReference type="Proteomes" id="UP000580474"/>
    </source>
</evidence>
<reference evidence="5 6" key="1">
    <citation type="submission" date="2020-08" db="EMBL/GenBank/DDBJ databases">
        <title>Sequencing the genomes of 1000 actinobacteria strains.</title>
        <authorList>
            <person name="Klenk H.-P."/>
        </authorList>
    </citation>
    <scope>NUCLEOTIDE SEQUENCE [LARGE SCALE GENOMIC DNA]</scope>
    <source>
        <strain evidence="5 6">DSM 45582</strain>
    </source>
</reference>
<evidence type="ECO:0000256" key="2">
    <source>
        <dbReference type="PIRSR" id="PIRSR601310-3"/>
    </source>
</evidence>